<gene>
    <name evidence="14" type="ORF">SAMN02745199_1241</name>
</gene>
<dbReference type="STRING" id="1123380.SAMN02745199_1241"/>
<dbReference type="InterPro" id="IPR040064">
    <property type="entry name" value="MoaA-like"/>
</dbReference>
<dbReference type="Gene3D" id="3.20.20.70">
    <property type="entry name" value="Aldolase class I"/>
    <property type="match status" value="1"/>
</dbReference>
<dbReference type="CDD" id="cd21117">
    <property type="entry name" value="Twitch_MoaA"/>
    <property type="match status" value="1"/>
</dbReference>
<dbReference type="GO" id="GO:0061799">
    <property type="term" value="F:cyclic pyranopterin monophosphate synthase activity"/>
    <property type="evidence" value="ECO:0007669"/>
    <property type="project" value="TreeGrafter"/>
</dbReference>
<evidence type="ECO:0000256" key="7">
    <source>
        <dbReference type="ARBA" id="ARBA00023004"/>
    </source>
</evidence>
<dbReference type="PANTHER" id="PTHR22960:SF0">
    <property type="entry name" value="MOLYBDENUM COFACTOR BIOSYNTHESIS PROTEIN 1"/>
    <property type="match status" value="1"/>
</dbReference>
<evidence type="ECO:0000313" key="15">
    <source>
        <dbReference type="Proteomes" id="UP000242592"/>
    </source>
</evidence>
<evidence type="ECO:0000256" key="4">
    <source>
        <dbReference type="ARBA" id="ARBA00022691"/>
    </source>
</evidence>
<dbReference type="GO" id="GO:0051539">
    <property type="term" value="F:4 iron, 4 sulfur cluster binding"/>
    <property type="evidence" value="ECO:0007669"/>
    <property type="project" value="UniProtKB-KW"/>
</dbReference>
<dbReference type="SFLD" id="SFLDG01386">
    <property type="entry name" value="main_SPASM_domain-containing"/>
    <property type="match status" value="1"/>
</dbReference>
<dbReference type="SFLD" id="SFLDS00029">
    <property type="entry name" value="Radical_SAM"/>
    <property type="match status" value="1"/>
</dbReference>
<keyword evidence="8" id="KW-0411">Iron-sulfur</keyword>
<dbReference type="Proteomes" id="UP000242592">
    <property type="component" value="Unassembled WGS sequence"/>
</dbReference>
<keyword evidence="6" id="KW-0547">Nucleotide-binding</keyword>
<dbReference type="SUPFAM" id="SSF102114">
    <property type="entry name" value="Radical SAM enzymes"/>
    <property type="match status" value="1"/>
</dbReference>
<reference evidence="15" key="1">
    <citation type="submission" date="2016-11" db="EMBL/GenBank/DDBJ databases">
        <authorList>
            <person name="Varghese N."/>
            <person name="Submissions S."/>
        </authorList>
    </citation>
    <scope>NUCLEOTIDE SEQUENCE [LARGE SCALE GENOMIC DNA]</scope>
    <source>
        <strain evidence="15">DSM 15807</strain>
    </source>
</reference>
<dbReference type="RefSeq" id="WP_084728053.1">
    <property type="nucleotide sequence ID" value="NZ_FQXN01000004.1"/>
</dbReference>
<evidence type="ECO:0000256" key="10">
    <source>
        <dbReference type="ARBA" id="ARBA00023150"/>
    </source>
</evidence>
<dbReference type="InterPro" id="IPR000385">
    <property type="entry name" value="MoaA_NifB_PqqE_Fe-S-bd_CS"/>
</dbReference>
<evidence type="ECO:0000313" key="14">
    <source>
        <dbReference type="EMBL" id="SHH47415.1"/>
    </source>
</evidence>
<organism evidence="14 15">
    <name type="scientific">Thermosipho atlanticus DSM 15807</name>
    <dbReference type="NCBI Taxonomy" id="1123380"/>
    <lineage>
        <taxon>Bacteria</taxon>
        <taxon>Thermotogati</taxon>
        <taxon>Thermotogota</taxon>
        <taxon>Thermotogae</taxon>
        <taxon>Thermotogales</taxon>
        <taxon>Fervidobacteriaceae</taxon>
        <taxon>Thermosipho</taxon>
    </lineage>
</organism>
<dbReference type="EMBL" id="FQXN01000004">
    <property type="protein sequence ID" value="SHH47415.1"/>
    <property type="molecule type" value="Genomic_DNA"/>
</dbReference>
<dbReference type="Pfam" id="PF06463">
    <property type="entry name" value="Mob_synth_C"/>
    <property type="match status" value="1"/>
</dbReference>
<dbReference type="SFLD" id="SFLDG01383">
    <property type="entry name" value="cyclic_pyranopterin_phosphate"/>
    <property type="match status" value="1"/>
</dbReference>
<evidence type="ECO:0000256" key="1">
    <source>
        <dbReference type="ARBA" id="ARBA00001966"/>
    </source>
</evidence>
<evidence type="ECO:0000256" key="3">
    <source>
        <dbReference type="ARBA" id="ARBA00022485"/>
    </source>
</evidence>
<keyword evidence="11" id="KW-0456">Lyase</keyword>
<evidence type="ECO:0000259" key="13">
    <source>
        <dbReference type="PROSITE" id="PS51918"/>
    </source>
</evidence>
<dbReference type="InterPro" id="IPR013483">
    <property type="entry name" value="MoaA"/>
</dbReference>
<evidence type="ECO:0000256" key="12">
    <source>
        <dbReference type="ARBA" id="ARBA00048697"/>
    </source>
</evidence>
<dbReference type="InterPro" id="IPR050105">
    <property type="entry name" value="MoCo_biosynth_MoaA/MoaC"/>
</dbReference>
<keyword evidence="4" id="KW-0949">S-adenosyl-L-methionine</keyword>
<evidence type="ECO:0000256" key="5">
    <source>
        <dbReference type="ARBA" id="ARBA00022723"/>
    </source>
</evidence>
<dbReference type="GO" id="GO:0061798">
    <property type="term" value="F:GTP 3',8'-cyclase activity"/>
    <property type="evidence" value="ECO:0007669"/>
    <property type="project" value="UniProtKB-EC"/>
</dbReference>
<dbReference type="Pfam" id="PF04055">
    <property type="entry name" value="Radical_SAM"/>
    <property type="match status" value="1"/>
</dbReference>
<dbReference type="PANTHER" id="PTHR22960">
    <property type="entry name" value="MOLYBDOPTERIN COFACTOR SYNTHESIS PROTEIN A"/>
    <property type="match status" value="1"/>
</dbReference>
<dbReference type="GO" id="GO:0046872">
    <property type="term" value="F:metal ion binding"/>
    <property type="evidence" value="ECO:0007669"/>
    <property type="project" value="UniProtKB-KW"/>
</dbReference>
<keyword evidence="9" id="KW-0342">GTP-binding</keyword>
<evidence type="ECO:0000256" key="6">
    <source>
        <dbReference type="ARBA" id="ARBA00022741"/>
    </source>
</evidence>
<comment type="catalytic activity">
    <reaction evidence="12">
        <text>GTP + AH2 + S-adenosyl-L-methionine = (8S)-3',8-cyclo-7,8-dihydroguanosine 5'-triphosphate + 5'-deoxyadenosine + L-methionine + A + H(+)</text>
        <dbReference type="Rhea" id="RHEA:49576"/>
        <dbReference type="ChEBI" id="CHEBI:13193"/>
        <dbReference type="ChEBI" id="CHEBI:15378"/>
        <dbReference type="ChEBI" id="CHEBI:17319"/>
        <dbReference type="ChEBI" id="CHEBI:17499"/>
        <dbReference type="ChEBI" id="CHEBI:37565"/>
        <dbReference type="ChEBI" id="CHEBI:57844"/>
        <dbReference type="ChEBI" id="CHEBI:59789"/>
        <dbReference type="ChEBI" id="CHEBI:131766"/>
        <dbReference type="EC" id="4.1.99.22"/>
    </reaction>
</comment>
<dbReference type="AlphaFoldDB" id="A0A1M5T9G0"/>
<keyword evidence="5" id="KW-0479">Metal-binding</keyword>
<evidence type="ECO:0000256" key="11">
    <source>
        <dbReference type="ARBA" id="ARBA00023239"/>
    </source>
</evidence>
<dbReference type="OrthoDB" id="9763993at2"/>
<dbReference type="InterPro" id="IPR013785">
    <property type="entry name" value="Aldolase_TIM"/>
</dbReference>
<dbReference type="PROSITE" id="PS51918">
    <property type="entry name" value="RADICAL_SAM"/>
    <property type="match status" value="1"/>
</dbReference>
<dbReference type="InterPro" id="IPR007197">
    <property type="entry name" value="rSAM"/>
</dbReference>
<accession>A0A1M5T9G0</accession>
<keyword evidence="15" id="KW-1185">Reference proteome</keyword>
<dbReference type="UniPathway" id="UPA00344"/>
<dbReference type="CDD" id="cd01335">
    <property type="entry name" value="Radical_SAM"/>
    <property type="match status" value="1"/>
</dbReference>
<dbReference type="InterPro" id="IPR006638">
    <property type="entry name" value="Elp3/MiaA/NifB-like_rSAM"/>
</dbReference>
<dbReference type="InterPro" id="IPR058240">
    <property type="entry name" value="rSAM_sf"/>
</dbReference>
<keyword evidence="10" id="KW-0501">Molybdenum cofactor biosynthesis</keyword>
<dbReference type="SFLD" id="SFLDG01067">
    <property type="entry name" value="SPASM/twitch_domain_containing"/>
    <property type="match status" value="1"/>
</dbReference>
<dbReference type="PROSITE" id="PS01305">
    <property type="entry name" value="MOAA_NIFB_PQQE"/>
    <property type="match status" value="1"/>
</dbReference>
<comment type="cofactor">
    <cofactor evidence="1">
        <name>[4Fe-4S] cluster</name>
        <dbReference type="ChEBI" id="CHEBI:49883"/>
    </cofactor>
</comment>
<dbReference type="GO" id="GO:0006777">
    <property type="term" value="P:Mo-molybdopterin cofactor biosynthetic process"/>
    <property type="evidence" value="ECO:0007669"/>
    <property type="project" value="UniProtKB-KW"/>
</dbReference>
<keyword evidence="7" id="KW-0408">Iron</keyword>
<dbReference type="InterPro" id="IPR010505">
    <property type="entry name" value="MoaA_twitch"/>
</dbReference>
<dbReference type="SMART" id="SM00729">
    <property type="entry name" value="Elp3"/>
    <property type="match status" value="1"/>
</dbReference>
<evidence type="ECO:0000256" key="2">
    <source>
        <dbReference type="ARBA" id="ARBA00012167"/>
    </source>
</evidence>
<sequence>MIDKFKRNINYVRLSVTDKCNFRCNYCMDENAEFLPNDELLNLRQLETLIKVLKEMKIKHIRITGGEPTLRPDIVEIAKMLKKYFGNFSMTTNGSLLSFLLKDLKENGLTNINISLDSLNRETFRKITKRDDLKNVLEGLEKAVSLGMNVKINTVVQKINFNEIFDLIEFASKIEVPIRFIELMPVGNSYKEENFVSEDNLKSKIKEKYTLIPITKKLGFGPSRYFLIKELNSYIGFISAMTHNFCYSCNKIRISANGLIYPCLAFDYHISLKDVIHDEEKLKERIKFAINKKPEKHYFNEIEKTIPMHKMGG</sequence>
<protein>
    <recommendedName>
        <fullName evidence="2">GTP 3',8-cyclase</fullName>
        <ecNumber evidence="2">4.1.99.22</ecNumber>
    </recommendedName>
</protein>
<evidence type="ECO:0000256" key="8">
    <source>
        <dbReference type="ARBA" id="ARBA00023014"/>
    </source>
</evidence>
<name>A0A1M5T9G0_9BACT</name>
<proteinExistence type="predicted"/>
<dbReference type="EC" id="4.1.99.22" evidence="2"/>
<evidence type="ECO:0000256" key="9">
    <source>
        <dbReference type="ARBA" id="ARBA00023134"/>
    </source>
</evidence>
<dbReference type="GO" id="GO:0005525">
    <property type="term" value="F:GTP binding"/>
    <property type="evidence" value="ECO:0007669"/>
    <property type="project" value="UniProtKB-KW"/>
</dbReference>
<keyword evidence="3" id="KW-0004">4Fe-4S</keyword>
<feature type="domain" description="Radical SAM core" evidence="13">
    <location>
        <begin position="4"/>
        <end position="223"/>
    </location>
</feature>
<dbReference type="NCBIfam" id="TIGR02666">
    <property type="entry name" value="moaA"/>
    <property type="match status" value="1"/>
</dbReference>